<evidence type="ECO:0000313" key="2">
    <source>
        <dbReference type="EnsemblPlants" id="KEH19196"/>
    </source>
</evidence>
<reference evidence="2" key="3">
    <citation type="submission" date="2015-04" db="UniProtKB">
        <authorList>
            <consortium name="EnsemblPlants"/>
        </authorList>
    </citation>
    <scope>IDENTIFICATION</scope>
    <source>
        <strain evidence="2">cv. Jemalong A17</strain>
    </source>
</reference>
<accession>A0A072TPP8</accession>
<reference evidence="1 3" key="2">
    <citation type="journal article" date="2014" name="BMC Genomics">
        <title>An improved genome release (version Mt4.0) for the model legume Medicago truncatula.</title>
        <authorList>
            <person name="Tang H."/>
            <person name="Krishnakumar V."/>
            <person name="Bidwell S."/>
            <person name="Rosen B."/>
            <person name="Chan A."/>
            <person name="Zhou S."/>
            <person name="Gentzbittel L."/>
            <person name="Childs K.L."/>
            <person name="Yandell M."/>
            <person name="Gundlach H."/>
            <person name="Mayer K.F."/>
            <person name="Schwartz D.C."/>
            <person name="Town C.D."/>
        </authorList>
    </citation>
    <scope>GENOME REANNOTATION</scope>
    <source>
        <strain evidence="1">A17</strain>
        <strain evidence="2 3">cv. Jemalong A17</strain>
    </source>
</reference>
<dbReference type="EMBL" id="CM001224">
    <property type="protein sequence ID" value="KEH19196.1"/>
    <property type="molecule type" value="Genomic_DNA"/>
</dbReference>
<dbReference type="AlphaFoldDB" id="A0A072TPP8"/>
<gene>
    <name evidence="2" type="primary">25501115</name>
    <name evidence="1" type="ordered locus">MTR_8g042540</name>
</gene>
<name>A0A072TPP8_MEDTR</name>
<dbReference type="EnsemblPlants" id="KEH19196">
    <property type="protein sequence ID" value="KEH19196"/>
    <property type="gene ID" value="MTR_8g042540"/>
</dbReference>
<dbReference type="Proteomes" id="UP000002051">
    <property type="component" value="Chromosome 8"/>
</dbReference>
<protein>
    <submittedName>
        <fullName evidence="1 2">Uncharacterized protein</fullName>
    </submittedName>
</protein>
<reference evidence="1 3" key="1">
    <citation type="journal article" date="2011" name="Nature">
        <title>The Medicago genome provides insight into the evolution of rhizobial symbioses.</title>
        <authorList>
            <person name="Young N.D."/>
            <person name="Debelle F."/>
            <person name="Oldroyd G.E."/>
            <person name="Geurts R."/>
            <person name="Cannon S.B."/>
            <person name="Udvardi M.K."/>
            <person name="Benedito V.A."/>
            <person name="Mayer K.F."/>
            <person name="Gouzy J."/>
            <person name="Schoof H."/>
            <person name="Van de Peer Y."/>
            <person name="Proost S."/>
            <person name="Cook D.R."/>
            <person name="Meyers B.C."/>
            <person name="Spannagl M."/>
            <person name="Cheung F."/>
            <person name="De Mita S."/>
            <person name="Krishnakumar V."/>
            <person name="Gundlach H."/>
            <person name="Zhou S."/>
            <person name="Mudge J."/>
            <person name="Bharti A.K."/>
            <person name="Murray J.D."/>
            <person name="Naoumkina M.A."/>
            <person name="Rosen B."/>
            <person name="Silverstein K.A."/>
            <person name="Tang H."/>
            <person name="Rombauts S."/>
            <person name="Zhao P.X."/>
            <person name="Zhou P."/>
            <person name="Barbe V."/>
            <person name="Bardou P."/>
            <person name="Bechner M."/>
            <person name="Bellec A."/>
            <person name="Berger A."/>
            <person name="Berges H."/>
            <person name="Bidwell S."/>
            <person name="Bisseling T."/>
            <person name="Choisne N."/>
            <person name="Couloux A."/>
            <person name="Denny R."/>
            <person name="Deshpande S."/>
            <person name="Dai X."/>
            <person name="Doyle J.J."/>
            <person name="Dudez A.M."/>
            <person name="Farmer A.D."/>
            <person name="Fouteau S."/>
            <person name="Franken C."/>
            <person name="Gibelin C."/>
            <person name="Gish J."/>
            <person name="Goldstein S."/>
            <person name="Gonzalez A.J."/>
            <person name="Green P.J."/>
            <person name="Hallab A."/>
            <person name="Hartog M."/>
            <person name="Hua A."/>
            <person name="Humphray S.J."/>
            <person name="Jeong D.H."/>
            <person name="Jing Y."/>
            <person name="Jocker A."/>
            <person name="Kenton S.M."/>
            <person name="Kim D.J."/>
            <person name="Klee K."/>
            <person name="Lai H."/>
            <person name="Lang C."/>
            <person name="Lin S."/>
            <person name="Macmil S.L."/>
            <person name="Magdelenat G."/>
            <person name="Matthews L."/>
            <person name="McCorrison J."/>
            <person name="Monaghan E.L."/>
            <person name="Mun J.H."/>
            <person name="Najar F.Z."/>
            <person name="Nicholson C."/>
            <person name="Noirot C."/>
            <person name="O'Bleness M."/>
            <person name="Paule C.R."/>
            <person name="Poulain J."/>
            <person name="Prion F."/>
            <person name="Qin B."/>
            <person name="Qu C."/>
            <person name="Retzel E.F."/>
            <person name="Riddle C."/>
            <person name="Sallet E."/>
            <person name="Samain S."/>
            <person name="Samson N."/>
            <person name="Sanders I."/>
            <person name="Saurat O."/>
            <person name="Scarpelli C."/>
            <person name="Schiex T."/>
            <person name="Segurens B."/>
            <person name="Severin A.J."/>
            <person name="Sherrier D.J."/>
            <person name="Shi R."/>
            <person name="Sims S."/>
            <person name="Singer S.R."/>
            <person name="Sinharoy S."/>
            <person name="Sterck L."/>
            <person name="Viollet A."/>
            <person name="Wang B.B."/>
            <person name="Wang K."/>
            <person name="Wang M."/>
            <person name="Wang X."/>
            <person name="Warfsmann J."/>
            <person name="Weissenbach J."/>
            <person name="White D.D."/>
            <person name="White J.D."/>
            <person name="Wiley G.B."/>
            <person name="Wincker P."/>
            <person name="Xing Y."/>
            <person name="Yang L."/>
            <person name="Yao Z."/>
            <person name="Ying F."/>
            <person name="Zhai J."/>
            <person name="Zhou L."/>
            <person name="Zuber A."/>
            <person name="Denarie J."/>
            <person name="Dixon R.A."/>
            <person name="May G.D."/>
            <person name="Schwartz D.C."/>
            <person name="Rogers J."/>
            <person name="Quetier F."/>
            <person name="Town C.D."/>
            <person name="Roe B.A."/>
        </authorList>
    </citation>
    <scope>NUCLEOTIDE SEQUENCE [LARGE SCALE GENOMIC DNA]</scope>
    <source>
        <strain evidence="1">A17</strain>
        <strain evidence="2 3">cv. Jemalong A17</strain>
    </source>
</reference>
<sequence>MVFQELAYNGFCELILDRRTTALKLVDDCGNKWDCTLIFDSRPYPHFPVGGGFHRMILARRLRDGCHVMVGAPGVGSNDTLYFRIVRY</sequence>
<evidence type="ECO:0000313" key="1">
    <source>
        <dbReference type="EMBL" id="KEH19196.1"/>
    </source>
</evidence>
<keyword evidence="3" id="KW-1185">Reference proteome</keyword>
<dbReference type="HOGENOM" id="CLU_2472523_0_0_1"/>
<organism evidence="1 3">
    <name type="scientific">Medicago truncatula</name>
    <name type="common">Barrel medic</name>
    <name type="synonym">Medicago tribuloides</name>
    <dbReference type="NCBI Taxonomy" id="3880"/>
    <lineage>
        <taxon>Eukaryota</taxon>
        <taxon>Viridiplantae</taxon>
        <taxon>Streptophyta</taxon>
        <taxon>Embryophyta</taxon>
        <taxon>Tracheophyta</taxon>
        <taxon>Spermatophyta</taxon>
        <taxon>Magnoliopsida</taxon>
        <taxon>eudicotyledons</taxon>
        <taxon>Gunneridae</taxon>
        <taxon>Pentapetalae</taxon>
        <taxon>rosids</taxon>
        <taxon>fabids</taxon>
        <taxon>Fabales</taxon>
        <taxon>Fabaceae</taxon>
        <taxon>Papilionoideae</taxon>
        <taxon>50 kb inversion clade</taxon>
        <taxon>NPAAA clade</taxon>
        <taxon>Hologalegina</taxon>
        <taxon>IRL clade</taxon>
        <taxon>Trifolieae</taxon>
        <taxon>Medicago</taxon>
    </lineage>
</organism>
<proteinExistence type="predicted"/>
<evidence type="ECO:0000313" key="3">
    <source>
        <dbReference type="Proteomes" id="UP000002051"/>
    </source>
</evidence>